<dbReference type="RefSeq" id="WP_186996790.1">
    <property type="nucleotide sequence ID" value="NZ_JACOQK010000001.1"/>
</dbReference>
<keyword evidence="1" id="KW-0812">Transmembrane</keyword>
<feature type="transmembrane region" description="Helical" evidence="1">
    <location>
        <begin position="31"/>
        <end position="49"/>
    </location>
</feature>
<protein>
    <submittedName>
        <fullName evidence="2">ECF transporter S component</fullName>
    </submittedName>
</protein>
<dbReference type="InterPro" id="IPR009825">
    <property type="entry name" value="ECF_substrate-spec-like"/>
</dbReference>
<dbReference type="Proteomes" id="UP000649151">
    <property type="component" value="Unassembled WGS sequence"/>
</dbReference>
<reference evidence="2 3" key="1">
    <citation type="submission" date="2020-08" db="EMBL/GenBank/DDBJ databases">
        <title>Genome public.</title>
        <authorList>
            <person name="Liu C."/>
            <person name="Sun Q."/>
        </authorList>
    </citation>
    <scope>NUCLEOTIDE SEQUENCE [LARGE SCALE GENOMIC DNA]</scope>
    <source>
        <strain evidence="2 3">NSJ-27</strain>
    </source>
</reference>
<feature type="transmembrane region" description="Helical" evidence="1">
    <location>
        <begin position="7"/>
        <end position="25"/>
    </location>
</feature>
<dbReference type="Gene3D" id="1.10.1760.20">
    <property type="match status" value="1"/>
</dbReference>
<evidence type="ECO:0000313" key="3">
    <source>
        <dbReference type="Proteomes" id="UP000649151"/>
    </source>
</evidence>
<gene>
    <name evidence="2" type="ORF">H8Z77_08890</name>
</gene>
<sequence>MQKITKIIAYLLFGVAIFLLGYATVTGMTHNYMLFSFLLAAGICGLFFVSFESRRPALRDIMPVIIICTLASAGRVIFGFLPQVQPVTAIVIITGICYGRQTGFLTGALCALVSNMIMGQGPWTPWQMLAWGIIGWIAGIFGKFSWGKRWIPVLCDGALSGMLFSMITDIWTVASLGMSITAASTWMIFVTGFLFNISHSVGNVIFLLLLYRPMSKKMERMKQKYGVLIS</sequence>
<evidence type="ECO:0000256" key="1">
    <source>
        <dbReference type="SAM" id="Phobius"/>
    </source>
</evidence>
<accession>A0ABR7ISL3</accession>
<feature type="transmembrane region" description="Helical" evidence="1">
    <location>
        <begin position="158"/>
        <end position="180"/>
    </location>
</feature>
<dbReference type="EMBL" id="JACOQK010000001">
    <property type="protein sequence ID" value="MBC5788132.1"/>
    <property type="molecule type" value="Genomic_DNA"/>
</dbReference>
<dbReference type="Pfam" id="PF07155">
    <property type="entry name" value="ECF-ribofla_trS"/>
    <property type="match status" value="1"/>
</dbReference>
<evidence type="ECO:0000313" key="2">
    <source>
        <dbReference type="EMBL" id="MBC5788132.1"/>
    </source>
</evidence>
<organism evidence="2 3">
    <name type="scientific">Clostridium facile</name>
    <dbReference type="NCBI Taxonomy" id="2763035"/>
    <lineage>
        <taxon>Bacteria</taxon>
        <taxon>Bacillati</taxon>
        <taxon>Bacillota</taxon>
        <taxon>Clostridia</taxon>
        <taxon>Eubacteriales</taxon>
        <taxon>Clostridiaceae</taxon>
        <taxon>Clostridium</taxon>
    </lineage>
</organism>
<proteinExistence type="predicted"/>
<keyword evidence="1" id="KW-0472">Membrane</keyword>
<feature type="transmembrane region" description="Helical" evidence="1">
    <location>
        <begin position="128"/>
        <end position="146"/>
    </location>
</feature>
<keyword evidence="1" id="KW-1133">Transmembrane helix</keyword>
<name>A0ABR7ISL3_9CLOT</name>
<comment type="caution">
    <text evidence="2">The sequence shown here is derived from an EMBL/GenBank/DDBJ whole genome shotgun (WGS) entry which is preliminary data.</text>
</comment>
<keyword evidence="3" id="KW-1185">Reference proteome</keyword>
<feature type="transmembrane region" description="Helical" evidence="1">
    <location>
        <begin position="186"/>
        <end position="211"/>
    </location>
</feature>